<protein>
    <recommendedName>
        <fullName evidence="1">protein-disulfide reductase</fullName>
        <ecNumber evidence="1">1.8.1.8</ecNumber>
    </recommendedName>
</protein>
<dbReference type="InterPro" id="IPR052259">
    <property type="entry name" value="Nucleoredoxin-like"/>
</dbReference>
<evidence type="ECO:0000256" key="7">
    <source>
        <dbReference type="SAM" id="MobiDB-lite"/>
    </source>
</evidence>
<evidence type="ECO:0000259" key="8">
    <source>
        <dbReference type="Pfam" id="PF13905"/>
    </source>
</evidence>
<dbReference type="AlphaFoldDB" id="A0A164VVX9"/>
<evidence type="ECO:0000256" key="5">
    <source>
        <dbReference type="ARBA" id="ARBA00047388"/>
    </source>
</evidence>
<keyword evidence="4" id="KW-0520">NAD</keyword>
<reference evidence="10" key="2">
    <citation type="submission" date="2022-03" db="EMBL/GenBank/DDBJ databases">
        <title>Draft title - Genomic analysis of global carrot germplasm unveils the trajectory of domestication and the origin of high carotenoid orange carrot.</title>
        <authorList>
            <person name="Iorizzo M."/>
            <person name="Ellison S."/>
            <person name="Senalik D."/>
            <person name="Macko-Podgorni A."/>
            <person name="Grzebelus D."/>
            <person name="Bostan H."/>
            <person name="Rolling W."/>
            <person name="Curaba J."/>
            <person name="Simon P."/>
        </authorList>
    </citation>
    <scope>NUCLEOTIDE SEQUENCE</scope>
    <source>
        <tissue evidence="10">Leaf</tissue>
    </source>
</reference>
<dbReference type="Pfam" id="PF13905">
    <property type="entry name" value="Thioredoxin_8"/>
    <property type="match status" value="1"/>
</dbReference>
<proteinExistence type="predicted"/>
<evidence type="ECO:0000313" key="11">
    <source>
        <dbReference type="Proteomes" id="UP000077755"/>
    </source>
</evidence>
<evidence type="ECO:0000313" key="9">
    <source>
        <dbReference type="EMBL" id="KZM90938.1"/>
    </source>
</evidence>
<evidence type="ECO:0000256" key="4">
    <source>
        <dbReference type="ARBA" id="ARBA00023027"/>
    </source>
</evidence>
<feature type="domain" description="Thioredoxin-like fold" evidence="8">
    <location>
        <begin position="315"/>
        <end position="398"/>
    </location>
</feature>
<evidence type="ECO:0000313" key="10">
    <source>
        <dbReference type="EMBL" id="WOH05103.1"/>
    </source>
</evidence>
<name>A0A164VVX9_DAUCS</name>
<accession>A0A164VVX9</accession>
<comment type="catalytic activity">
    <reaction evidence="6">
        <text>[protein]-dithiol + NADP(+) = [protein]-disulfide + NADPH + H(+)</text>
        <dbReference type="Rhea" id="RHEA:18753"/>
        <dbReference type="Rhea" id="RHEA-COMP:10593"/>
        <dbReference type="Rhea" id="RHEA-COMP:10594"/>
        <dbReference type="ChEBI" id="CHEBI:15378"/>
        <dbReference type="ChEBI" id="CHEBI:29950"/>
        <dbReference type="ChEBI" id="CHEBI:50058"/>
        <dbReference type="ChEBI" id="CHEBI:57783"/>
        <dbReference type="ChEBI" id="CHEBI:58349"/>
        <dbReference type="EC" id="1.8.1.8"/>
    </reaction>
</comment>
<dbReference type="Gramene" id="KZM90938">
    <property type="protein sequence ID" value="KZM90938"/>
    <property type="gene ID" value="DCAR_021697"/>
</dbReference>
<dbReference type="InterPro" id="IPR012336">
    <property type="entry name" value="Thioredoxin-like_fold"/>
</dbReference>
<keyword evidence="3" id="KW-0560">Oxidoreductase</keyword>
<dbReference type="PANTHER" id="PTHR13871:SF96">
    <property type="entry name" value="THIOREDOXIN DOMAIN-CONTAINING PROTEIN"/>
    <property type="match status" value="1"/>
</dbReference>
<dbReference type="Proteomes" id="UP000077755">
    <property type="component" value="Chromosome 6"/>
</dbReference>
<evidence type="ECO:0000256" key="1">
    <source>
        <dbReference type="ARBA" id="ARBA00012612"/>
    </source>
</evidence>
<evidence type="ECO:0000256" key="6">
    <source>
        <dbReference type="ARBA" id="ARBA00047804"/>
    </source>
</evidence>
<evidence type="ECO:0000256" key="2">
    <source>
        <dbReference type="ARBA" id="ARBA00022737"/>
    </source>
</evidence>
<dbReference type="EC" id="1.8.1.8" evidence="1"/>
<feature type="region of interest" description="Disordered" evidence="7">
    <location>
        <begin position="1"/>
        <end position="21"/>
    </location>
</feature>
<keyword evidence="2" id="KW-0677">Repeat</keyword>
<dbReference type="PANTHER" id="PTHR13871">
    <property type="entry name" value="THIOREDOXIN"/>
    <property type="match status" value="1"/>
</dbReference>
<comment type="catalytic activity">
    <reaction evidence="5">
        <text>[protein]-dithiol + NAD(+) = [protein]-disulfide + NADH + H(+)</text>
        <dbReference type="Rhea" id="RHEA:18749"/>
        <dbReference type="Rhea" id="RHEA-COMP:10593"/>
        <dbReference type="Rhea" id="RHEA-COMP:10594"/>
        <dbReference type="ChEBI" id="CHEBI:15378"/>
        <dbReference type="ChEBI" id="CHEBI:29950"/>
        <dbReference type="ChEBI" id="CHEBI:50058"/>
        <dbReference type="ChEBI" id="CHEBI:57540"/>
        <dbReference type="ChEBI" id="CHEBI:57945"/>
        <dbReference type="EC" id="1.8.1.8"/>
    </reaction>
</comment>
<dbReference type="InterPro" id="IPR036249">
    <property type="entry name" value="Thioredoxin-like_sf"/>
</dbReference>
<dbReference type="GO" id="GO:0047134">
    <property type="term" value="F:protein-disulfide reductase [NAD(P)H] activity"/>
    <property type="evidence" value="ECO:0007669"/>
    <property type="project" value="UniProtKB-EC"/>
</dbReference>
<dbReference type="EMBL" id="CP093348">
    <property type="protein sequence ID" value="WOH05103.1"/>
    <property type="molecule type" value="Genomic_DNA"/>
</dbReference>
<dbReference type="EMBL" id="LNRQ01000006">
    <property type="protein sequence ID" value="KZM90938.1"/>
    <property type="molecule type" value="Genomic_DNA"/>
</dbReference>
<sequence length="491" mass="56229">MLKSSLGDCNGNRGGRGFTSGTNTNATLEHYCYQRAFFLSKKKIHSISCSFTASPSPSPSPSPRSRIAPLTADDLISRTHKPEKELKRVSENEMTTMKPVIQKGDVVCLADLLFTRNRDSLVKNNNQQVKAEQLAGKVVVIFFVPLYGFSDSLTWCTELLKEIYHDSRLNNTFEVVFVAFLGGRAPFDGNKLCHLQPPECFHDIFSSMPWTAIPFSDIASRESLQRRFGVPDTTFIPKIFVIDSTGRVVQDNWLFIDHYGASGYPYSDERINFLKGEDEAVAEQPSLKALLTSPQRDYVISNQGQKVPIHILEDKEVILYFYREGRTDDRLTEQLKTAYEKSAVEQDFEIVLIYSDPLMISNEETFRKKFKTMPWLAIPFRDPNIRKLDRIFEYPNIEKLKQFFNHCSDPHLSDPPEVVIFGHHGEFFEPFGKEILLQYGTKASPFTRKVAAKLETEKVKELTLEMLCFIYTVFRRKDGSEVSSIYISCMF</sequence>
<dbReference type="Gene3D" id="3.40.30.10">
    <property type="entry name" value="Glutaredoxin"/>
    <property type="match status" value="2"/>
</dbReference>
<gene>
    <name evidence="9" type="ORF">DCAR_021697</name>
    <name evidence="10" type="ORF">DCAR_0624516</name>
</gene>
<evidence type="ECO:0000256" key="3">
    <source>
        <dbReference type="ARBA" id="ARBA00023002"/>
    </source>
</evidence>
<dbReference type="SUPFAM" id="SSF52833">
    <property type="entry name" value="Thioredoxin-like"/>
    <property type="match status" value="1"/>
</dbReference>
<organism evidence="9">
    <name type="scientific">Daucus carota subsp. sativus</name>
    <name type="common">Carrot</name>
    <dbReference type="NCBI Taxonomy" id="79200"/>
    <lineage>
        <taxon>Eukaryota</taxon>
        <taxon>Viridiplantae</taxon>
        <taxon>Streptophyta</taxon>
        <taxon>Embryophyta</taxon>
        <taxon>Tracheophyta</taxon>
        <taxon>Spermatophyta</taxon>
        <taxon>Magnoliopsida</taxon>
        <taxon>eudicotyledons</taxon>
        <taxon>Gunneridae</taxon>
        <taxon>Pentapetalae</taxon>
        <taxon>asterids</taxon>
        <taxon>campanulids</taxon>
        <taxon>Apiales</taxon>
        <taxon>Apiaceae</taxon>
        <taxon>Apioideae</taxon>
        <taxon>Scandiceae</taxon>
        <taxon>Daucinae</taxon>
        <taxon>Daucus</taxon>
        <taxon>Daucus sect. Daucus</taxon>
    </lineage>
</organism>
<reference evidence="9" key="1">
    <citation type="journal article" date="2016" name="Nat. Genet.">
        <title>A high-quality carrot genome assembly provides new insights into carotenoid accumulation and asterid genome evolution.</title>
        <authorList>
            <person name="Iorizzo M."/>
            <person name="Ellison S."/>
            <person name="Senalik D."/>
            <person name="Zeng P."/>
            <person name="Satapoomin P."/>
            <person name="Huang J."/>
            <person name="Bowman M."/>
            <person name="Iovene M."/>
            <person name="Sanseverino W."/>
            <person name="Cavagnaro P."/>
            <person name="Yildiz M."/>
            <person name="Macko-Podgorni A."/>
            <person name="Moranska E."/>
            <person name="Grzebelus E."/>
            <person name="Grzebelus D."/>
            <person name="Ashrafi H."/>
            <person name="Zheng Z."/>
            <person name="Cheng S."/>
            <person name="Spooner D."/>
            <person name="Van Deynze A."/>
            <person name="Simon P."/>
        </authorList>
    </citation>
    <scope>NUCLEOTIDE SEQUENCE [LARGE SCALE GENOMIC DNA]</scope>
    <source>
        <tissue evidence="9">Leaf</tissue>
    </source>
</reference>
<keyword evidence="11" id="KW-1185">Reference proteome</keyword>